<reference evidence="1 2" key="1">
    <citation type="submission" date="2024-01" db="EMBL/GenBank/DDBJ databases">
        <title>The complete chloroplast genome sequence of Lithospermum erythrorhizon: insights into the phylogenetic relationship among Boraginaceae species and the maternal lineages of purple gromwells.</title>
        <authorList>
            <person name="Okada T."/>
            <person name="Watanabe K."/>
        </authorList>
    </citation>
    <scope>NUCLEOTIDE SEQUENCE [LARGE SCALE GENOMIC DNA]</scope>
</reference>
<comment type="caution">
    <text evidence="1">The sequence shown here is derived from an EMBL/GenBank/DDBJ whole genome shotgun (WGS) entry which is preliminary data.</text>
</comment>
<name>A0AAV3R5W9_LITER</name>
<organism evidence="1 2">
    <name type="scientific">Lithospermum erythrorhizon</name>
    <name type="common">Purple gromwell</name>
    <name type="synonym">Lithospermum officinale var. erythrorhizon</name>
    <dbReference type="NCBI Taxonomy" id="34254"/>
    <lineage>
        <taxon>Eukaryota</taxon>
        <taxon>Viridiplantae</taxon>
        <taxon>Streptophyta</taxon>
        <taxon>Embryophyta</taxon>
        <taxon>Tracheophyta</taxon>
        <taxon>Spermatophyta</taxon>
        <taxon>Magnoliopsida</taxon>
        <taxon>eudicotyledons</taxon>
        <taxon>Gunneridae</taxon>
        <taxon>Pentapetalae</taxon>
        <taxon>asterids</taxon>
        <taxon>lamiids</taxon>
        <taxon>Boraginales</taxon>
        <taxon>Boraginaceae</taxon>
        <taxon>Boraginoideae</taxon>
        <taxon>Lithospermeae</taxon>
        <taxon>Lithospermum</taxon>
    </lineage>
</organism>
<evidence type="ECO:0000313" key="2">
    <source>
        <dbReference type="Proteomes" id="UP001454036"/>
    </source>
</evidence>
<dbReference type="EMBL" id="BAABME010007829">
    <property type="protein sequence ID" value="GAA0171799.1"/>
    <property type="molecule type" value="Genomic_DNA"/>
</dbReference>
<dbReference type="Proteomes" id="UP001454036">
    <property type="component" value="Unassembled WGS sequence"/>
</dbReference>
<proteinExistence type="predicted"/>
<protein>
    <submittedName>
        <fullName evidence="1">Uncharacterized protein</fullName>
    </submittedName>
</protein>
<keyword evidence="2" id="KW-1185">Reference proteome</keyword>
<dbReference type="AlphaFoldDB" id="A0AAV3R5W9"/>
<sequence>MRHSEILIQGNGQDMTFGLEEIVEGYEALRNTDPRKWARYDFRPGRDCLELVNNLVERFNVFIIKARDQPIITMLNIIYYTIMT</sequence>
<gene>
    <name evidence="1" type="ORF">LIER_25751</name>
</gene>
<accession>A0AAV3R5W9</accession>
<evidence type="ECO:0000313" key="1">
    <source>
        <dbReference type="EMBL" id="GAA0171799.1"/>
    </source>
</evidence>